<accession>A0A9P8XRY3</accession>
<feature type="region of interest" description="Disordered" evidence="1">
    <location>
        <begin position="75"/>
        <end position="110"/>
    </location>
</feature>
<dbReference type="EMBL" id="JAGTJQ010000013">
    <property type="protein sequence ID" value="KAH7014303.1"/>
    <property type="molecule type" value="Genomic_DNA"/>
</dbReference>
<dbReference type="RefSeq" id="XP_046005270.1">
    <property type="nucleotide sequence ID" value="XM_046157451.1"/>
</dbReference>
<keyword evidence="3" id="KW-1185">Reference proteome</keyword>
<dbReference type="GeneID" id="70186997"/>
<sequence>MDFCEQPDSLIMKSSKMLATEAMVDSQPEVNTVEPSRAISNSVMTASTAAVDQYGGAAALSPDTEAEVDASVLAAPGKSSPSITSSDGTGDAVVEHSGDRLLPSTEPSCDCSGARTDEDVTARLNQLKSLSIFNLDAATLRSTRVALHHTAAVNTCLGAGIYSRKYDFYEALSRSEVEFWLTGCTTARRALPQVFHLLDEIREAQRILFGRTDDEEQEVPEARIPDEQDRFPDDSTWF</sequence>
<protein>
    <submittedName>
        <fullName evidence="2">Uncharacterized protein</fullName>
    </submittedName>
</protein>
<reference evidence="2" key="1">
    <citation type="journal article" date="2021" name="Nat. Commun.">
        <title>Genetic determinants of endophytism in the Arabidopsis root mycobiome.</title>
        <authorList>
            <person name="Mesny F."/>
            <person name="Miyauchi S."/>
            <person name="Thiergart T."/>
            <person name="Pickel B."/>
            <person name="Atanasova L."/>
            <person name="Karlsson M."/>
            <person name="Huettel B."/>
            <person name="Barry K.W."/>
            <person name="Haridas S."/>
            <person name="Chen C."/>
            <person name="Bauer D."/>
            <person name="Andreopoulos W."/>
            <person name="Pangilinan J."/>
            <person name="LaButti K."/>
            <person name="Riley R."/>
            <person name="Lipzen A."/>
            <person name="Clum A."/>
            <person name="Drula E."/>
            <person name="Henrissat B."/>
            <person name="Kohler A."/>
            <person name="Grigoriev I.V."/>
            <person name="Martin F.M."/>
            <person name="Hacquard S."/>
        </authorList>
    </citation>
    <scope>NUCLEOTIDE SEQUENCE</scope>
    <source>
        <strain evidence="2">MPI-CAGE-CH-0230</strain>
    </source>
</reference>
<dbReference type="Proteomes" id="UP000756346">
    <property type="component" value="Unassembled WGS sequence"/>
</dbReference>
<name>A0A9P8XRY3_9PEZI</name>
<evidence type="ECO:0000313" key="3">
    <source>
        <dbReference type="Proteomes" id="UP000756346"/>
    </source>
</evidence>
<evidence type="ECO:0000256" key="1">
    <source>
        <dbReference type="SAM" id="MobiDB-lite"/>
    </source>
</evidence>
<gene>
    <name evidence="2" type="ORF">B0I36DRAFT_355542</name>
</gene>
<proteinExistence type="predicted"/>
<feature type="compositionally biased region" description="Basic and acidic residues" evidence="1">
    <location>
        <begin position="220"/>
        <end position="238"/>
    </location>
</feature>
<comment type="caution">
    <text evidence="2">The sequence shown here is derived from an EMBL/GenBank/DDBJ whole genome shotgun (WGS) entry which is preliminary data.</text>
</comment>
<dbReference type="AlphaFoldDB" id="A0A9P8XRY3"/>
<evidence type="ECO:0000313" key="2">
    <source>
        <dbReference type="EMBL" id="KAH7014303.1"/>
    </source>
</evidence>
<organism evidence="2 3">
    <name type="scientific">Microdochium trichocladiopsis</name>
    <dbReference type="NCBI Taxonomy" id="1682393"/>
    <lineage>
        <taxon>Eukaryota</taxon>
        <taxon>Fungi</taxon>
        <taxon>Dikarya</taxon>
        <taxon>Ascomycota</taxon>
        <taxon>Pezizomycotina</taxon>
        <taxon>Sordariomycetes</taxon>
        <taxon>Xylariomycetidae</taxon>
        <taxon>Xylariales</taxon>
        <taxon>Microdochiaceae</taxon>
        <taxon>Microdochium</taxon>
    </lineage>
</organism>
<feature type="region of interest" description="Disordered" evidence="1">
    <location>
        <begin position="212"/>
        <end position="238"/>
    </location>
</feature>
<feature type="compositionally biased region" description="Polar residues" evidence="1">
    <location>
        <begin position="79"/>
        <end position="88"/>
    </location>
</feature>